<dbReference type="PANTHER" id="PTHR46117">
    <property type="entry name" value="FI24210P1"/>
    <property type="match status" value="1"/>
</dbReference>
<evidence type="ECO:0000256" key="6">
    <source>
        <dbReference type="ARBA" id="ARBA00040037"/>
    </source>
</evidence>
<reference evidence="9 10" key="1">
    <citation type="submission" date="2021-06" db="EMBL/GenBank/DDBJ databases">
        <authorList>
            <person name="Palmer J.M."/>
        </authorList>
    </citation>
    <scope>NUCLEOTIDE SEQUENCE [LARGE SCALE GENOMIC DNA]</scope>
    <source>
        <strain evidence="9 10">AS_MEX2019</strain>
        <tissue evidence="9">Muscle</tissue>
    </source>
</reference>
<feature type="domain" description="BHLH" evidence="8">
    <location>
        <begin position="1"/>
        <end position="53"/>
    </location>
</feature>
<dbReference type="InterPro" id="IPR011598">
    <property type="entry name" value="bHLH_dom"/>
</dbReference>
<keyword evidence="2" id="KW-0805">Transcription regulation</keyword>
<evidence type="ECO:0000313" key="9">
    <source>
        <dbReference type="EMBL" id="MEQ2317132.1"/>
    </source>
</evidence>
<dbReference type="Proteomes" id="UP001469553">
    <property type="component" value="Unassembled WGS sequence"/>
</dbReference>
<sequence>KNVPTVERRRRDKINNWIVQLSKAIPECNIDYTKTGQSKGGILSKACDYIKELRQSNMKLGEDLSVVERLRVDNQLLRQEVCQHGRPHVASQHYMHSTSLWCVHTECGFCDRSGRFTCYPYVEACSGAERRGVKETKDGVRKARRAKRERSKSG</sequence>
<feature type="region of interest" description="Disordered" evidence="7">
    <location>
        <begin position="131"/>
        <end position="154"/>
    </location>
</feature>
<feature type="compositionally biased region" description="Basic and acidic residues" evidence="7">
    <location>
        <begin position="131"/>
        <end position="141"/>
    </location>
</feature>
<dbReference type="InterPro" id="IPR051732">
    <property type="entry name" value="USF"/>
</dbReference>
<gene>
    <name evidence="9" type="ORF">AMECASPLE_039659</name>
</gene>
<dbReference type="InterPro" id="IPR036638">
    <property type="entry name" value="HLH_DNA-bd_sf"/>
</dbReference>
<keyword evidence="5" id="KW-0539">Nucleus</keyword>
<organism evidence="9 10">
    <name type="scientific">Ameca splendens</name>
    <dbReference type="NCBI Taxonomy" id="208324"/>
    <lineage>
        <taxon>Eukaryota</taxon>
        <taxon>Metazoa</taxon>
        <taxon>Chordata</taxon>
        <taxon>Craniata</taxon>
        <taxon>Vertebrata</taxon>
        <taxon>Euteleostomi</taxon>
        <taxon>Actinopterygii</taxon>
        <taxon>Neopterygii</taxon>
        <taxon>Teleostei</taxon>
        <taxon>Neoteleostei</taxon>
        <taxon>Acanthomorphata</taxon>
        <taxon>Ovalentaria</taxon>
        <taxon>Atherinomorphae</taxon>
        <taxon>Cyprinodontiformes</taxon>
        <taxon>Goodeidae</taxon>
        <taxon>Ameca</taxon>
    </lineage>
</organism>
<proteinExistence type="predicted"/>
<evidence type="ECO:0000256" key="3">
    <source>
        <dbReference type="ARBA" id="ARBA00023125"/>
    </source>
</evidence>
<dbReference type="Pfam" id="PF00010">
    <property type="entry name" value="HLH"/>
    <property type="match status" value="1"/>
</dbReference>
<evidence type="ECO:0000256" key="5">
    <source>
        <dbReference type="ARBA" id="ARBA00023242"/>
    </source>
</evidence>
<name>A0ABV1AGE8_9TELE</name>
<evidence type="ECO:0000256" key="1">
    <source>
        <dbReference type="ARBA" id="ARBA00004123"/>
    </source>
</evidence>
<comment type="subcellular location">
    <subcellularLocation>
        <location evidence="1">Nucleus</location>
    </subcellularLocation>
</comment>
<evidence type="ECO:0000259" key="8">
    <source>
        <dbReference type="PROSITE" id="PS50888"/>
    </source>
</evidence>
<evidence type="ECO:0000313" key="10">
    <source>
        <dbReference type="Proteomes" id="UP001469553"/>
    </source>
</evidence>
<keyword evidence="4" id="KW-0804">Transcription</keyword>
<dbReference type="PANTHER" id="PTHR46117:SF1">
    <property type="entry name" value="UPSTREAM STIMULATORY FACTOR 1"/>
    <property type="match status" value="1"/>
</dbReference>
<dbReference type="SMART" id="SM00353">
    <property type="entry name" value="HLH"/>
    <property type="match status" value="1"/>
</dbReference>
<comment type="caution">
    <text evidence="9">The sequence shown here is derived from an EMBL/GenBank/DDBJ whole genome shotgun (WGS) entry which is preliminary data.</text>
</comment>
<feature type="compositionally biased region" description="Basic residues" evidence="7">
    <location>
        <begin position="142"/>
        <end position="154"/>
    </location>
</feature>
<keyword evidence="3" id="KW-0238">DNA-binding</keyword>
<evidence type="ECO:0000256" key="2">
    <source>
        <dbReference type="ARBA" id="ARBA00023015"/>
    </source>
</evidence>
<evidence type="ECO:0000256" key="7">
    <source>
        <dbReference type="SAM" id="MobiDB-lite"/>
    </source>
</evidence>
<dbReference type="PROSITE" id="PS50888">
    <property type="entry name" value="BHLH"/>
    <property type="match status" value="1"/>
</dbReference>
<dbReference type="EMBL" id="JAHRIP010093384">
    <property type="protein sequence ID" value="MEQ2317132.1"/>
    <property type="molecule type" value="Genomic_DNA"/>
</dbReference>
<evidence type="ECO:0000256" key="4">
    <source>
        <dbReference type="ARBA" id="ARBA00023163"/>
    </source>
</evidence>
<dbReference type="SUPFAM" id="SSF47459">
    <property type="entry name" value="HLH, helix-loop-helix DNA-binding domain"/>
    <property type="match status" value="1"/>
</dbReference>
<keyword evidence="10" id="KW-1185">Reference proteome</keyword>
<dbReference type="Gene3D" id="4.10.280.10">
    <property type="entry name" value="Helix-loop-helix DNA-binding domain"/>
    <property type="match status" value="1"/>
</dbReference>
<protein>
    <recommendedName>
        <fullName evidence="6">Upstream stimulatory factor 1</fullName>
    </recommendedName>
</protein>
<feature type="non-terminal residue" evidence="9">
    <location>
        <position position="1"/>
    </location>
</feature>
<accession>A0ABV1AGE8</accession>